<evidence type="ECO:0000313" key="1">
    <source>
        <dbReference type="EMBL" id="PHN04419.1"/>
    </source>
</evidence>
<protein>
    <submittedName>
        <fullName evidence="1">Uncharacterized protein</fullName>
    </submittedName>
</protein>
<evidence type="ECO:0000313" key="2">
    <source>
        <dbReference type="Proteomes" id="UP000223913"/>
    </source>
</evidence>
<dbReference type="AlphaFoldDB" id="A0A2D0N8E1"/>
<gene>
    <name evidence="1" type="ORF">CRP01_20635</name>
</gene>
<dbReference type="Proteomes" id="UP000223913">
    <property type="component" value="Unassembled WGS sequence"/>
</dbReference>
<keyword evidence="2" id="KW-1185">Reference proteome</keyword>
<name>A0A2D0N8E1_FLAN2</name>
<sequence length="59" mass="6894">MALNAYKGAKYAQFAGTAVRRYFYRGYPALLIKMQRRMESCREDQKLPLSYPARAIVLF</sequence>
<proteinExistence type="predicted"/>
<dbReference type="EMBL" id="PDUD01000025">
    <property type="protein sequence ID" value="PHN04419.1"/>
    <property type="molecule type" value="Genomic_DNA"/>
</dbReference>
<comment type="caution">
    <text evidence="1">The sequence shown here is derived from an EMBL/GenBank/DDBJ whole genome shotgun (WGS) entry which is preliminary data.</text>
</comment>
<organism evidence="1 2">
    <name type="scientific">Flavilitoribacter nigricans (strain ATCC 23147 / DSM 23189 / NBRC 102662 / NCIMB 1420 / SS-2)</name>
    <name type="common">Lewinella nigricans</name>
    <dbReference type="NCBI Taxonomy" id="1122177"/>
    <lineage>
        <taxon>Bacteria</taxon>
        <taxon>Pseudomonadati</taxon>
        <taxon>Bacteroidota</taxon>
        <taxon>Saprospiria</taxon>
        <taxon>Saprospirales</taxon>
        <taxon>Lewinellaceae</taxon>
        <taxon>Flavilitoribacter</taxon>
    </lineage>
</organism>
<reference evidence="1 2" key="1">
    <citation type="submission" date="2017-10" db="EMBL/GenBank/DDBJ databases">
        <title>The draft genome sequence of Lewinella nigricans NBRC 102662.</title>
        <authorList>
            <person name="Wang K."/>
        </authorList>
    </citation>
    <scope>NUCLEOTIDE SEQUENCE [LARGE SCALE GENOMIC DNA]</scope>
    <source>
        <strain evidence="1 2">NBRC 102662</strain>
    </source>
</reference>
<accession>A0A2D0N8E1</accession>